<dbReference type="GO" id="GO:0051500">
    <property type="term" value="F:D-tyrosyl-tRNA(Tyr) deacylase activity"/>
    <property type="evidence" value="ECO:0007669"/>
    <property type="project" value="TreeGrafter"/>
</dbReference>
<comment type="similarity">
    <text evidence="1 2">Belongs to the DTD family.</text>
</comment>
<comment type="domain">
    <text evidence="2">A Gly-cisPro motif from one monomer fits into the active site of the other monomer to allow specific chiral rejection of L-amino acids.</text>
</comment>
<dbReference type="EC" id="3.1.1.-" evidence="2"/>
<sequence length="150" mass="16424">MKALVQRVSEASVTVEGEITGQIERGLLVLLAAERGDGPKQCETMVRKVARLRIFPDQEGKMNLSVKDLGLSVLVVSQFTLAADMRKGYRPSFGNAEQPDRAEQLYETFCQQLTTDEGIAVAQGRFAADMQVALVNDGPVTIWLDLPPTT</sequence>
<evidence type="ECO:0000313" key="3">
    <source>
        <dbReference type="EMBL" id="CRH06257.1"/>
    </source>
</evidence>
<dbReference type="GO" id="GO:0019478">
    <property type="term" value="P:D-amino acid catabolic process"/>
    <property type="evidence" value="ECO:0007669"/>
    <property type="project" value="UniProtKB-UniRule"/>
</dbReference>
<dbReference type="GO" id="GO:0000049">
    <property type="term" value="F:tRNA binding"/>
    <property type="evidence" value="ECO:0007669"/>
    <property type="project" value="UniProtKB-UniRule"/>
</dbReference>
<dbReference type="HAMAP" id="MF_00518">
    <property type="entry name" value="Deacylase_Dtd"/>
    <property type="match status" value="1"/>
</dbReference>
<keyword evidence="2" id="KW-0820">tRNA-binding</keyword>
<gene>
    <name evidence="2 3" type="primary">dtd</name>
    <name evidence="3" type="ORF">MAGMO_2086</name>
</gene>
<comment type="subunit">
    <text evidence="2">Homodimer.</text>
</comment>
<accession>A0A1S7LJG5</accession>
<dbReference type="CDD" id="cd00563">
    <property type="entry name" value="Dtyr_deacylase"/>
    <property type="match status" value="1"/>
</dbReference>
<dbReference type="Pfam" id="PF02580">
    <property type="entry name" value="Tyr_Deacylase"/>
    <property type="match status" value="1"/>
</dbReference>
<dbReference type="NCBIfam" id="TIGR00256">
    <property type="entry name" value="D-aminoacyl-tRNA deacylase"/>
    <property type="match status" value="1"/>
</dbReference>
<dbReference type="GO" id="GO:0005737">
    <property type="term" value="C:cytoplasm"/>
    <property type="evidence" value="ECO:0007669"/>
    <property type="project" value="UniProtKB-SubCell"/>
</dbReference>
<dbReference type="Gene3D" id="3.50.80.10">
    <property type="entry name" value="D-tyrosyl-tRNA(Tyr) deacylase"/>
    <property type="match status" value="1"/>
</dbReference>
<dbReference type="PANTHER" id="PTHR10472">
    <property type="entry name" value="D-TYROSYL-TRNA TYR DEACYLASE"/>
    <property type="match status" value="1"/>
</dbReference>
<dbReference type="AlphaFoldDB" id="A0A1S7LJG5"/>
<dbReference type="SUPFAM" id="SSF69500">
    <property type="entry name" value="DTD-like"/>
    <property type="match status" value="1"/>
</dbReference>
<dbReference type="EMBL" id="LO017727">
    <property type="protein sequence ID" value="CRH06257.1"/>
    <property type="molecule type" value="Genomic_DNA"/>
</dbReference>
<keyword evidence="2" id="KW-0694">RNA-binding</keyword>
<reference evidence="3" key="1">
    <citation type="submission" date="2015-04" db="EMBL/GenBank/DDBJ databases">
        <authorList>
            <person name="Syromyatnikov M.Y."/>
            <person name="Popov V.N."/>
        </authorList>
    </citation>
    <scope>NUCLEOTIDE SEQUENCE</scope>
    <source>
        <strain evidence="3">MO-1</strain>
    </source>
</reference>
<comment type="function">
    <text evidence="2">An aminoacyl-tRNA editing enzyme that deacylates mischarged D-aminoacyl-tRNAs. Also deacylates mischarged glycyl-tRNA(Ala), protecting cells against glycine mischarging by AlaRS. Acts via tRNA-based rather than protein-based catalysis; rejects L-amino acids rather than detecting D-amino acids in the active site. By recycling D-aminoacyl-tRNA to D-amino acids and free tRNA molecules, this enzyme counteracts the toxicity associated with the formation of D-aminoacyl-tRNA entities in vivo and helps enforce protein L-homochirality.</text>
</comment>
<keyword evidence="2" id="KW-0378">Hydrolase</keyword>
<dbReference type="GO" id="GO:0043908">
    <property type="term" value="F:Ser(Gly)-tRNA(Ala) hydrolase activity"/>
    <property type="evidence" value="ECO:0007669"/>
    <property type="project" value="UniProtKB-UniRule"/>
</dbReference>
<dbReference type="PANTHER" id="PTHR10472:SF5">
    <property type="entry name" value="D-AMINOACYL-TRNA DEACYLASE 1"/>
    <property type="match status" value="1"/>
</dbReference>
<name>A0A1S7LJG5_MAGMO</name>
<protein>
    <recommendedName>
        <fullName evidence="2">D-aminoacyl-tRNA deacylase</fullName>
        <shortName evidence="2">DTD</shortName>
        <ecNumber evidence="2">3.1.1.96</ecNumber>
    </recommendedName>
    <alternativeName>
        <fullName evidence="2">Gly-tRNA(Ala) deacylase</fullName>
        <ecNumber evidence="2">3.1.1.-</ecNumber>
    </alternativeName>
</protein>
<dbReference type="FunFam" id="3.50.80.10:FF:000001">
    <property type="entry name" value="D-aminoacyl-tRNA deacylase"/>
    <property type="match status" value="1"/>
</dbReference>
<comment type="subcellular location">
    <subcellularLocation>
        <location evidence="2">Cytoplasm</location>
    </subcellularLocation>
</comment>
<comment type="catalytic activity">
    <reaction evidence="2">
        <text>glycyl-tRNA(Ala) + H2O = tRNA(Ala) + glycine + H(+)</text>
        <dbReference type="Rhea" id="RHEA:53744"/>
        <dbReference type="Rhea" id="RHEA-COMP:9657"/>
        <dbReference type="Rhea" id="RHEA-COMP:13640"/>
        <dbReference type="ChEBI" id="CHEBI:15377"/>
        <dbReference type="ChEBI" id="CHEBI:15378"/>
        <dbReference type="ChEBI" id="CHEBI:57305"/>
        <dbReference type="ChEBI" id="CHEBI:78442"/>
        <dbReference type="ChEBI" id="CHEBI:78522"/>
    </reaction>
</comment>
<comment type="catalytic activity">
    <reaction evidence="2">
        <text>a D-aminoacyl-tRNA + H2O = a tRNA + a D-alpha-amino acid + H(+)</text>
        <dbReference type="Rhea" id="RHEA:13953"/>
        <dbReference type="Rhea" id="RHEA-COMP:10123"/>
        <dbReference type="Rhea" id="RHEA-COMP:10124"/>
        <dbReference type="ChEBI" id="CHEBI:15377"/>
        <dbReference type="ChEBI" id="CHEBI:15378"/>
        <dbReference type="ChEBI" id="CHEBI:59871"/>
        <dbReference type="ChEBI" id="CHEBI:78442"/>
        <dbReference type="ChEBI" id="CHEBI:79333"/>
        <dbReference type="EC" id="3.1.1.96"/>
    </reaction>
</comment>
<dbReference type="InterPro" id="IPR023509">
    <property type="entry name" value="DTD-like_sf"/>
</dbReference>
<evidence type="ECO:0000256" key="1">
    <source>
        <dbReference type="ARBA" id="ARBA00009673"/>
    </source>
</evidence>
<dbReference type="GO" id="GO:0106026">
    <property type="term" value="F:Gly-tRNA(Ala) deacylase activity"/>
    <property type="evidence" value="ECO:0007669"/>
    <property type="project" value="UniProtKB-UniRule"/>
</dbReference>
<feature type="short sequence motif" description="Gly-cisPro motif, important for rejection of L-amino acids" evidence="2">
    <location>
        <begin position="138"/>
        <end position="139"/>
    </location>
</feature>
<dbReference type="InterPro" id="IPR003732">
    <property type="entry name" value="Daa-tRNA_deacyls_DTD"/>
</dbReference>
<keyword evidence="2" id="KW-0963">Cytoplasm</keyword>
<dbReference type="EC" id="3.1.1.96" evidence="2"/>
<organism evidence="3">
    <name type="scientific">Magnetococcus massalia (strain MO-1)</name>
    <dbReference type="NCBI Taxonomy" id="451514"/>
    <lineage>
        <taxon>Bacteria</taxon>
        <taxon>Pseudomonadati</taxon>
        <taxon>Pseudomonadota</taxon>
        <taxon>Magnetococcia</taxon>
        <taxon>Magnetococcales</taxon>
        <taxon>Magnetococcaceae</taxon>
        <taxon>Magnetococcus</taxon>
    </lineage>
</organism>
<proteinExistence type="inferred from homology"/>
<evidence type="ECO:0000256" key="2">
    <source>
        <dbReference type="HAMAP-Rule" id="MF_00518"/>
    </source>
</evidence>